<dbReference type="InterPro" id="IPR000420">
    <property type="entry name" value="Yeast_PIR_rpt"/>
</dbReference>
<evidence type="ECO:0000256" key="2">
    <source>
        <dbReference type="ARBA" id="ARBA00022729"/>
    </source>
</evidence>
<proteinExistence type="predicted"/>
<evidence type="ECO:0000313" key="4">
    <source>
        <dbReference type="Proteomes" id="UP000190274"/>
    </source>
</evidence>
<dbReference type="PROSITE" id="PS00929">
    <property type="entry name" value="PIR_REPEAT_1"/>
    <property type="match status" value="2"/>
</dbReference>
<protein>
    <submittedName>
        <fullName evidence="3">LADA_0D08152g1_1</fullName>
    </submittedName>
</protein>
<keyword evidence="4" id="KW-1185">Reference proteome</keyword>
<accession>A0A1G4J6R0</accession>
<dbReference type="Proteomes" id="UP000190274">
    <property type="component" value="Chromosome D"/>
</dbReference>
<organism evidence="3 4">
    <name type="scientific">Lachancea dasiensis</name>
    <dbReference type="NCBI Taxonomy" id="1072105"/>
    <lineage>
        <taxon>Eukaryota</taxon>
        <taxon>Fungi</taxon>
        <taxon>Dikarya</taxon>
        <taxon>Ascomycota</taxon>
        <taxon>Saccharomycotina</taxon>
        <taxon>Saccharomycetes</taxon>
        <taxon>Saccharomycetales</taxon>
        <taxon>Saccharomycetaceae</taxon>
        <taxon>Lachancea</taxon>
    </lineage>
</organism>
<dbReference type="AlphaFoldDB" id="A0A1G4J6R0"/>
<keyword evidence="2" id="KW-0732">Signal</keyword>
<evidence type="ECO:0000313" key="3">
    <source>
        <dbReference type="EMBL" id="SCU85542.1"/>
    </source>
</evidence>
<reference evidence="3 4" key="1">
    <citation type="submission" date="2016-03" db="EMBL/GenBank/DDBJ databases">
        <authorList>
            <person name="Devillers H."/>
        </authorList>
    </citation>
    <scope>NUCLEOTIDE SEQUENCE [LARGE SCALE GENOMIC DNA]</scope>
    <source>
        <strain evidence="3">CBS 10888</strain>
    </source>
</reference>
<evidence type="ECO:0000256" key="1">
    <source>
        <dbReference type="ARBA" id="ARBA00004196"/>
    </source>
</evidence>
<dbReference type="PROSITE" id="PS50256">
    <property type="entry name" value="PIR_REPEAT_2"/>
    <property type="match status" value="2"/>
</dbReference>
<dbReference type="GO" id="GO:0005199">
    <property type="term" value="F:structural constituent of cell wall"/>
    <property type="evidence" value="ECO:0007669"/>
    <property type="project" value="InterPro"/>
</dbReference>
<gene>
    <name evidence="3" type="ORF">LADA_0D08152G</name>
</gene>
<dbReference type="EMBL" id="LT598454">
    <property type="protein sequence ID" value="SCU85542.1"/>
    <property type="molecule type" value="Genomic_DNA"/>
</dbReference>
<comment type="subcellular location">
    <subcellularLocation>
        <location evidence="1">Cell envelope</location>
    </subcellularLocation>
</comment>
<dbReference type="Pfam" id="PF00399">
    <property type="entry name" value="PIR"/>
    <property type="match status" value="2"/>
</dbReference>
<name>A0A1G4J6R0_9SACH</name>
<sequence length="157" mass="15367">MAGGHCRNRTPEEEILIHIVHISPEYTRLSLINTSEMQFSTVVSLAAVYGAVAMAQTTADAISQIGDGQIQATSAAASSAAASSAAATSSAPAESSAAAVSQISDGQLQATSSASLSVATSTSGNATISYQTENGAANMGSGAAAMAGLVAAGAMLI</sequence>